<dbReference type="AlphaFoldDB" id="A0A6A5VV92"/>
<organism evidence="1 2">
    <name type="scientific">Amniculicola lignicola CBS 123094</name>
    <dbReference type="NCBI Taxonomy" id="1392246"/>
    <lineage>
        <taxon>Eukaryota</taxon>
        <taxon>Fungi</taxon>
        <taxon>Dikarya</taxon>
        <taxon>Ascomycota</taxon>
        <taxon>Pezizomycotina</taxon>
        <taxon>Dothideomycetes</taxon>
        <taxon>Pleosporomycetidae</taxon>
        <taxon>Pleosporales</taxon>
        <taxon>Amniculicolaceae</taxon>
        <taxon>Amniculicola</taxon>
    </lineage>
</organism>
<accession>A0A6A5VV92</accession>
<keyword evidence="2" id="KW-1185">Reference proteome</keyword>
<sequence>MTQNIYIGGYAKSNHAAIFIQLTGGTMPHLSGNFEVLYVDQSLDIVTVPETPSLPTNSMQIGYTDDDRIAGFRNHCQAGPVNNPASWASDTLHNAPPWMTPI</sequence>
<evidence type="ECO:0000313" key="1">
    <source>
        <dbReference type="EMBL" id="KAF1992904.1"/>
    </source>
</evidence>
<gene>
    <name evidence="1" type="ORF">P154DRAFT_583335</name>
</gene>
<reference evidence="1" key="1">
    <citation type="journal article" date="2020" name="Stud. Mycol.">
        <title>101 Dothideomycetes genomes: a test case for predicting lifestyles and emergence of pathogens.</title>
        <authorList>
            <person name="Haridas S."/>
            <person name="Albert R."/>
            <person name="Binder M."/>
            <person name="Bloem J."/>
            <person name="Labutti K."/>
            <person name="Salamov A."/>
            <person name="Andreopoulos B."/>
            <person name="Baker S."/>
            <person name="Barry K."/>
            <person name="Bills G."/>
            <person name="Bluhm B."/>
            <person name="Cannon C."/>
            <person name="Castanera R."/>
            <person name="Culley D."/>
            <person name="Daum C."/>
            <person name="Ezra D."/>
            <person name="Gonzalez J."/>
            <person name="Henrissat B."/>
            <person name="Kuo A."/>
            <person name="Liang C."/>
            <person name="Lipzen A."/>
            <person name="Lutzoni F."/>
            <person name="Magnuson J."/>
            <person name="Mondo S."/>
            <person name="Nolan M."/>
            <person name="Ohm R."/>
            <person name="Pangilinan J."/>
            <person name="Park H.-J."/>
            <person name="Ramirez L."/>
            <person name="Alfaro M."/>
            <person name="Sun H."/>
            <person name="Tritt A."/>
            <person name="Yoshinaga Y."/>
            <person name="Zwiers L.-H."/>
            <person name="Turgeon B."/>
            <person name="Goodwin S."/>
            <person name="Spatafora J."/>
            <person name="Crous P."/>
            <person name="Grigoriev I."/>
        </authorList>
    </citation>
    <scope>NUCLEOTIDE SEQUENCE</scope>
    <source>
        <strain evidence="1">CBS 123094</strain>
    </source>
</reference>
<proteinExistence type="predicted"/>
<protein>
    <submittedName>
        <fullName evidence="1">Uncharacterized protein</fullName>
    </submittedName>
</protein>
<dbReference type="EMBL" id="ML977756">
    <property type="protein sequence ID" value="KAF1992904.1"/>
    <property type="molecule type" value="Genomic_DNA"/>
</dbReference>
<name>A0A6A5VV92_9PLEO</name>
<evidence type="ECO:0000313" key="2">
    <source>
        <dbReference type="Proteomes" id="UP000799779"/>
    </source>
</evidence>
<dbReference type="Proteomes" id="UP000799779">
    <property type="component" value="Unassembled WGS sequence"/>
</dbReference>